<accession>A0A5B0NXU1</accession>
<protein>
    <recommendedName>
        <fullName evidence="3">Reverse transcriptase domain-containing protein</fullName>
    </recommendedName>
</protein>
<dbReference type="PANTHER" id="PTHR33050">
    <property type="entry name" value="REVERSE TRANSCRIPTASE DOMAIN-CONTAINING PROTEIN"/>
    <property type="match status" value="1"/>
</dbReference>
<organism evidence="1 2">
    <name type="scientific">Puccinia graminis f. sp. tritici</name>
    <dbReference type="NCBI Taxonomy" id="56615"/>
    <lineage>
        <taxon>Eukaryota</taxon>
        <taxon>Fungi</taxon>
        <taxon>Dikarya</taxon>
        <taxon>Basidiomycota</taxon>
        <taxon>Pucciniomycotina</taxon>
        <taxon>Pucciniomycetes</taxon>
        <taxon>Pucciniales</taxon>
        <taxon>Pucciniaceae</taxon>
        <taxon>Puccinia</taxon>
    </lineage>
</organism>
<dbReference type="PANTHER" id="PTHR33050:SF7">
    <property type="entry name" value="RIBONUCLEASE H"/>
    <property type="match status" value="1"/>
</dbReference>
<dbReference type="InterPro" id="IPR052055">
    <property type="entry name" value="Hepadnavirus_pol/RT"/>
</dbReference>
<comment type="caution">
    <text evidence="1">The sequence shown here is derived from an EMBL/GenBank/DDBJ whole genome shotgun (WGS) entry which is preliminary data.</text>
</comment>
<proteinExistence type="predicted"/>
<evidence type="ECO:0000313" key="2">
    <source>
        <dbReference type="Proteomes" id="UP000325313"/>
    </source>
</evidence>
<evidence type="ECO:0008006" key="3">
    <source>
        <dbReference type="Google" id="ProtNLM"/>
    </source>
</evidence>
<dbReference type="EMBL" id="VDEP01000373">
    <property type="protein sequence ID" value="KAA1093783.1"/>
    <property type="molecule type" value="Genomic_DNA"/>
</dbReference>
<gene>
    <name evidence="1" type="ORF">PGTUg99_029315</name>
</gene>
<dbReference type="AlphaFoldDB" id="A0A5B0NXU1"/>
<reference evidence="1 2" key="1">
    <citation type="submission" date="2019-05" db="EMBL/GenBank/DDBJ databases">
        <title>Emergence of the Ug99 lineage of the wheat stem rust pathogen through somatic hybridization.</title>
        <authorList>
            <person name="Li F."/>
            <person name="Upadhyaya N.M."/>
            <person name="Sperschneider J."/>
            <person name="Matny O."/>
            <person name="Nguyen-Phuc H."/>
            <person name="Mago R."/>
            <person name="Raley C."/>
            <person name="Miller M.E."/>
            <person name="Silverstein K.A.T."/>
            <person name="Henningsen E."/>
            <person name="Hirsch C.D."/>
            <person name="Visser B."/>
            <person name="Pretorius Z.A."/>
            <person name="Steffenson B.J."/>
            <person name="Schwessinger B."/>
            <person name="Dodds P.N."/>
            <person name="Figueroa M."/>
        </authorList>
    </citation>
    <scope>NUCLEOTIDE SEQUENCE [LARGE SCALE GENOMIC DNA]</scope>
    <source>
        <strain evidence="1 2">Ug99</strain>
    </source>
</reference>
<dbReference type="Proteomes" id="UP000325313">
    <property type="component" value="Unassembled WGS sequence"/>
</dbReference>
<sequence length="235" mass="27432">MNQVLLPTNAVVQSQQTHAEDWPSVVRCEMNIEAWKVALSEHRLLPEYQDVLDGFKSGFDQGIPQHTLQGLRYYTPDNHASSEKVKEKVEESIKKELLAKRMFGPFPLERIMKEFKFFRSNPLGAVVNSDGAIRPINDLSFPKNDPFIKSVNSFVDKRDFETTWDDFRIVSDFFAKDDRKMELALFDWEKAYRQIPTRMDQWKYLLVKDFNREFLVDTRITFGGVAGCGWTTTYL</sequence>
<evidence type="ECO:0000313" key="1">
    <source>
        <dbReference type="EMBL" id="KAA1093783.1"/>
    </source>
</evidence>
<name>A0A5B0NXU1_PUCGR</name>